<proteinExistence type="predicted"/>
<dbReference type="Proteomes" id="UP000294530">
    <property type="component" value="Unassembled WGS sequence"/>
</dbReference>
<dbReference type="OrthoDB" id="10251809at2759"/>
<dbReference type="AlphaFoldDB" id="A0A976IKY2"/>
<dbReference type="KEGG" id="blac:94347600"/>
<evidence type="ECO:0000313" key="3">
    <source>
        <dbReference type="EMBL" id="TDH73744.1"/>
    </source>
</evidence>
<dbReference type="Pfam" id="PF24681">
    <property type="entry name" value="Kelch_KLHDC2_KLHL20_DRC7"/>
    <property type="match status" value="1"/>
</dbReference>
<reference evidence="3 4" key="1">
    <citation type="journal article" date="2021" name="Genome Biol.">
        <title>AFLAP: assembly-free linkage analysis pipeline using k-mers from genome sequencing data.</title>
        <authorList>
            <person name="Fletcher K."/>
            <person name="Zhang L."/>
            <person name="Gil J."/>
            <person name="Han R."/>
            <person name="Cavanaugh K."/>
            <person name="Michelmore R."/>
        </authorList>
    </citation>
    <scope>NUCLEOTIDE SEQUENCE [LARGE SCALE GENOMIC DNA]</scope>
    <source>
        <strain evidence="3 4">SF5</strain>
    </source>
</reference>
<keyword evidence="1" id="KW-0880">Kelch repeat</keyword>
<dbReference type="InterPro" id="IPR006652">
    <property type="entry name" value="Kelch_1"/>
</dbReference>
<dbReference type="RefSeq" id="XP_067823242.1">
    <property type="nucleotide sequence ID" value="XM_067961929.1"/>
</dbReference>
<name>A0A976IKY2_BRELC</name>
<keyword evidence="4" id="KW-1185">Reference proteome</keyword>
<sequence length="480" mass="54583">MAVTPLMMASTTKKEAQVNKLASSGSTAVSRLEVRYWDKLYPHGDVYSPRTGHTVTSKDGRVYVFGGTDRRRRQQDLYQLDLESSKWSQVETRGTLPPRRSGALGVVHKSNMFIFGGYDGRDGNYFNDLYYFNFDAQRWNQMPSIVESRPEARTDHIMVLHLSSIYIFGGYNGSSRFNDLCGYDINAQRWSREQAQGAIPSRRFGHSGVVHTETNRLIVFGGWDGRDTLNDLHEYSFTSKVWRKMETRGNSPPHRYRHTAVIFGDTMFVFGGVDKTHCRFNDLQRLDLVTNTWSEVCTTGSIPSSRTFHRAVVVESTMYLLGGYDGTDRLQDLYSIDIGALSPPSLLDICADFVRTNLDCVLETTTFKDFPREIVDQVIFKRDFEGRLRDAAFTECKKMIAAHGTFKIHLQHAIQFVFADTLHSTTTLSTNRSFMGRNLSEQLPQKRLFDSSSSAMSNSSILFSPRFSDESTSNEKECLT</sequence>
<dbReference type="EMBL" id="SHOA02000005">
    <property type="protein sequence ID" value="TDH73744.1"/>
    <property type="molecule type" value="Genomic_DNA"/>
</dbReference>
<organism evidence="3 4">
    <name type="scientific">Bremia lactucae</name>
    <name type="common">Lettuce downy mildew</name>
    <dbReference type="NCBI Taxonomy" id="4779"/>
    <lineage>
        <taxon>Eukaryota</taxon>
        <taxon>Sar</taxon>
        <taxon>Stramenopiles</taxon>
        <taxon>Oomycota</taxon>
        <taxon>Peronosporomycetes</taxon>
        <taxon>Peronosporales</taxon>
        <taxon>Peronosporaceae</taxon>
        <taxon>Bremia</taxon>
    </lineage>
</organism>
<dbReference type="PANTHER" id="PTHR46093:SF18">
    <property type="entry name" value="FIBRONECTIN TYPE-III DOMAIN-CONTAINING PROTEIN"/>
    <property type="match status" value="1"/>
</dbReference>
<evidence type="ECO:0000256" key="2">
    <source>
        <dbReference type="ARBA" id="ARBA00022737"/>
    </source>
</evidence>
<keyword evidence="2" id="KW-0677">Repeat</keyword>
<dbReference type="SUPFAM" id="SSF117281">
    <property type="entry name" value="Kelch motif"/>
    <property type="match status" value="2"/>
</dbReference>
<accession>A0A976IKY2</accession>
<dbReference type="SMART" id="SM00612">
    <property type="entry name" value="Kelch"/>
    <property type="match status" value="5"/>
</dbReference>
<dbReference type="GeneID" id="94347600"/>
<gene>
    <name evidence="3" type="ORF">CCR75_003836</name>
</gene>
<comment type="caution">
    <text evidence="3">The sequence shown here is derived from an EMBL/GenBank/DDBJ whole genome shotgun (WGS) entry which is preliminary data.</text>
</comment>
<dbReference type="PANTHER" id="PTHR46093">
    <property type="entry name" value="ACYL-COA-BINDING DOMAIN-CONTAINING PROTEIN 5"/>
    <property type="match status" value="1"/>
</dbReference>
<protein>
    <submittedName>
        <fullName evidence="3">Uncharacterized protein</fullName>
    </submittedName>
</protein>
<dbReference type="InterPro" id="IPR015915">
    <property type="entry name" value="Kelch-typ_b-propeller"/>
</dbReference>
<evidence type="ECO:0000313" key="4">
    <source>
        <dbReference type="Proteomes" id="UP000294530"/>
    </source>
</evidence>
<evidence type="ECO:0000256" key="1">
    <source>
        <dbReference type="ARBA" id="ARBA00022441"/>
    </source>
</evidence>
<dbReference type="Gene3D" id="2.120.10.80">
    <property type="entry name" value="Kelch-type beta propeller"/>
    <property type="match status" value="2"/>
</dbReference>